<feature type="domain" description="TTI1 C-terminal TPR" evidence="1">
    <location>
        <begin position="275"/>
        <end position="522"/>
    </location>
</feature>
<organism evidence="2 3">
    <name type="scientific">Dermatophagoides pteronyssinus</name>
    <name type="common">European house dust mite</name>
    <dbReference type="NCBI Taxonomy" id="6956"/>
    <lineage>
        <taxon>Eukaryota</taxon>
        <taxon>Metazoa</taxon>
        <taxon>Ecdysozoa</taxon>
        <taxon>Arthropoda</taxon>
        <taxon>Chelicerata</taxon>
        <taxon>Arachnida</taxon>
        <taxon>Acari</taxon>
        <taxon>Acariformes</taxon>
        <taxon>Sarcoptiformes</taxon>
        <taxon>Astigmata</taxon>
        <taxon>Psoroptidia</taxon>
        <taxon>Analgoidea</taxon>
        <taxon>Pyroglyphidae</taxon>
        <taxon>Dermatophagoidinae</taxon>
        <taxon>Dermatophagoides</taxon>
    </lineage>
</organism>
<dbReference type="PANTHER" id="PTHR18460">
    <property type="entry name" value="TEL2 INTERACTING PROTEIN 1 TTI1 FAMILY MEMBER"/>
    <property type="match status" value="1"/>
</dbReference>
<evidence type="ECO:0000313" key="2">
    <source>
        <dbReference type="Proteomes" id="UP000515146"/>
    </source>
</evidence>
<sequence length="598" mass="70374">MIDIYIQDDLLMIQTDNNKYLTIDSIAQICSSNNQENNEEKINTNELHQRKLFQHCLLMQGTTILYLLFDPNEIRTKFFKSFFLDLLQSIGYQQQNNNNLVFRVAKYCMILMGQHLNPEQQPLNKNNTKSLLNQMIMNNLDYIFSSFSIGLDYSVIVQHRKSGEISNSYTYDFYSIKTIQNSLLTIIELIIDYHRSNNDDNKSPISSSSQIEYLHRLIDQILILLKYYSIRLIDIDTSELNKLIEILYAYVRLITLLYDVHGESPTTTTFMIENNVDQNDQMDDLIEDVECYARTLSAMEKDLKTSSPVDLNSFQNTIIDENVDHHDDKMDENLRILQSPIIKSRVANIFHLCPMLLNDPNINIRLNLLKLSFESMRLLRSYEDILLPYVHRFWDSLVRLLSLDLEHPVVVKNAFDCLMLANELCGDFLLRRISKEIIPALINFLQIHFDKRIDYYRKHCHNETLKTMNYFIELELLKSFGKLAVNIKLQSDDICKILPILLLYTCSKGIVNELQENSLQSLIIISNKADYYSVQYFVHIFLEIFYGKQPESIRKNDNNQCSCQKQRNHYEKLIQKYSNLLLPLDHHFNYLNKLIIHL</sequence>
<proteinExistence type="predicted"/>
<dbReference type="OMA" id="VHIFLEI"/>
<reference evidence="3" key="1">
    <citation type="submission" date="2025-08" db="UniProtKB">
        <authorList>
            <consortium name="RefSeq"/>
        </authorList>
    </citation>
    <scope>IDENTIFICATION</scope>
    <source>
        <strain evidence="3">Airmid</strain>
    </source>
</reference>
<dbReference type="OrthoDB" id="49511at2759"/>
<dbReference type="InterPro" id="IPR057567">
    <property type="entry name" value="TPR_TTI1_C"/>
</dbReference>
<accession>A0A6P6Y9T5</accession>
<name>A0A6P6Y9T5_DERPT</name>
<dbReference type="InterPro" id="IPR052587">
    <property type="entry name" value="TELO2-interacting_protein_1"/>
</dbReference>
<dbReference type="KEGG" id="dpte:113795698"/>
<dbReference type="RefSeq" id="XP_027201706.1">
    <property type="nucleotide sequence ID" value="XM_027345905.1"/>
</dbReference>
<dbReference type="Proteomes" id="UP000515146">
    <property type="component" value="Unplaced"/>
</dbReference>
<dbReference type="Pfam" id="PF24181">
    <property type="entry name" value="TPR_TTI1_C"/>
    <property type="match status" value="1"/>
</dbReference>
<gene>
    <name evidence="3" type="primary">LOC113795698</name>
</gene>
<dbReference type="GO" id="GO:0005737">
    <property type="term" value="C:cytoplasm"/>
    <property type="evidence" value="ECO:0007669"/>
    <property type="project" value="TreeGrafter"/>
</dbReference>
<dbReference type="AlphaFoldDB" id="A0A6P6Y9T5"/>
<feature type="non-terminal residue" evidence="3">
    <location>
        <position position="598"/>
    </location>
</feature>
<dbReference type="PANTHER" id="PTHR18460:SF3">
    <property type="entry name" value="TELO2-INTERACTING PROTEIN 1 HOMOLOG"/>
    <property type="match status" value="1"/>
</dbReference>
<protein>
    <submittedName>
        <fullName evidence="3">Uncharacterized protein LOC113795698</fullName>
    </submittedName>
</protein>
<dbReference type="InParanoid" id="A0A6P6Y9T5"/>
<keyword evidence="2" id="KW-1185">Reference proteome</keyword>
<evidence type="ECO:0000259" key="1">
    <source>
        <dbReference type="Pfam" id="PF24181"/>
    </source>
</evidence>
<evidence type="ECO:0000313" key="3">
    <source>
        <dbReference type="RefSeq" id="XP_027201706.1"/>
    </source>
</evidence>